<dbReference type="Gene3D" id="1.10.287.3610">
    <property type="match status" value="1"/>
</dbReference>
<keyword evidence="11" id="KW-0443">Lipid metabolism</keyword>
<dbReference type="EMBL" id="PISE01000061">
    <property type="protein sequence ID" value="PKG21786.1"/>
    <property type="molecule type" value="Genomic_DNA"/>
</dbReference>
<keyword evidence="9 17" id="KW-0067">ATP-binding</keyword>
<keyword evidence="3" id="KW-1003">Cell membrane</keyword>
<evidence type="ECO:0000256" key="8">
    <source>
        <dbReference type="ARBA" id="ARBA00022777"/>
    </source>
</evidence>
<feature type="transmembrane region" description="Helical" evidence="19">
    <location>
        <begin position="37"/>
        <end position="54"/>
    </location>
</feature>
<feature type="transmembrane region" description="Helical" evidence="19">
    <location>
        <begin position="100"/>
        <end position="121"/>
    </location>
</feature>
<evidence type="ECO:0000313" key="20">
    <source>
        <dbReference type="EMBL" id="PKG21786.1"/>
    </source>
</evidence>
<dbReference type="PANTHER" id="PTHR34299">
    <property type="entry name" value="DIACYLGLYCEROL KINASE"/>
    <property type="match status" value="1"/>
</dbReference>
<dbReference type="GO" id="GO:0008654">
    <property type="term" value="P:phospholipid biosynthetic process"/>
    <property type="evidence" value="ECO:0007669"/>
    <property type="project" value="UniProtKB-KW"/>
</dbReference>
<dbReference type="GO" id="GO:0046872">
    <property type="term" value="F:metal ion binding"/>
    <property type="evidence" value="ECO:0007669"/>
    <property type="project" value="UniProtKB-KW"/>
</dbReference>
<dbReference type="PANTHER" id="PTHR34299:SF1">
    <property type="entry name" value="DIACYLGLYCEROL KINASE"/>
    <property type="match status" value="1"/>
</dbReference>
<evidence type="ECO:0000256" key="12">
    <source>
        <dbReference type="ARBA" id="ARBA00023136"/>
    </source>
</evidence>
<evidence type="ECO:0000256" key="7">
    <source>
        <dbReference type="ARBA" id="ARBA00022741"/>
    </source>
</evidence>
<feature type="active site" description="Proton acceptor" evidence="15">
    <location>
        <position position="73"/>
    </location>
</feature>
<evidence type="ECO:0000256" key="13">
    <source>
        <dbReference type="ARBA" id="ARBA00023209"/>
    </source>
</evidence>
<comment type="subcellular location">
    <subcellularLocation>
        <location evidence="1">Cell membrane</location>
        <topology evidence="1">Multi-pass membrane protein</topology>
    </subcellularLocation>
</comment>
<evidence type="ECO:0000256" key="14">
    <source>
        <dbReference type="ARBA" id="ARBA00023264"/>
    </source>
</evidence>
<keyword evidence="4" id="KW-0444">Lipid biosynthesis</keyword>
<evidence type="ECO:0000256" key="17">
    <source>
        <dbReference type="PIRSR" id="PIRSR600829-3"/>
    </source>
</evidence>
<feature type="transmembrane region" description="Helical" evidence="19">
    <location>
        <begin position="60"/>
        <end position="79"/>
    </location>
</feature>
<comment type="caution">
    <text evidence="20">The sequence shown here is derived from an EMBL/GenBank/DDBJ whole genome shotgun (WGS) entry which is preliminary data.</text>
</comment>
<dbReference type="AlphaFoldDB" id="A0A2N0YX04"/>
<keyword evidence="18" id="KW-0460">Magnesium</keyword>
<sequence length="129" mass="14259">MSLGLKDKGIRNNLFSSFRFALSGIVRAVKKERNLKFHLIISSIIIFLGFYYQVSAVNWMMLAIAMGLVITMEMMNTAIERVVDLVTKDFHPLAKEAKDIAAGAVLVAAVVSVVIGLIIFLPKIVDSLF</sequence>
<organism evidence="20 21">
    <name type="scientific">Niallia nealsonii</name>
    <dbReference type="NCBI Taxonomy" id="115979"/>
    <lineage>
        <taxon>Bacteria</taxon>
        <taxon>Bacillati</taxon>
        <taxon>Bacillota</taxon>
        <taxon>Bacilli</taxon>
        <taxon>Bacillales</taxon>
        <taxon>Bacillaceae</taxon>
        <taxon>Niallia</taxon>
    </lineage>
</organism>
<evidence type="ECO:0000256" key="9">
    <source>
        <dbReference type="ARBA" id="ARBA00022840"/>
    </source>
</evidence>
<evidence type="ECO:0000256" key="16">
    <source>
        <dbReference type="PIRSR" id="PIRSR600829-2"/>
    </source>
</evidence>
<dbReference type="Pfam" id="PF01219">
    <property type="entry name" value="DAGK_prokar"/>
    <property type="match status" value="1"/>
</dbReference>
<evidence type="ECO:0000256" key="10">
    <source>
        <dbReference type="ARBA" id="ARBA00022989"/>
    </source>
</evidence>
<evidence type="ECO:0000256" key="1">
    <source>
        <dbReference type="ARBA" id="ARBA00004651"/>
    </source>
</evidence>
<dbReference type="OrthoDB" id="9789934at2"/>
<keyword evidence="10 19" id="KW-1133">Transmembrane helix</keyword>
<dbReference type="Proteomes" id="UP000233375">
    <property type="component" value="Unassembled WGS sequence"/>
</dbReference>
<dbReference type="GO" id="GO:0005886">
    <property type="term" value="C:plasma membrane"/>
    <property type="evidence" value="ECO:0007669"/>
    <property type="project" value="UniProtKB-SubCell"/>
</dbReference>
<dbReference type="InterPro" id="IPR036945">
    <property type="entry name" value="DAGK_sf"/>
</dbReference>
<feature type="binding site" evidence="17">
    <location>
        <begin position="98"/>
        <end position="99"/>
    </location>
    <ligand>
        <name>ATP</name>
        <dbReference type="ChEBI" id="CHEBI:30616"/>
    </ligand>
</feature>
<evidence type="ECO:0000313" key="21">
    <source>
        <dbReference type="Proteomes" id="UP000233375"/>
    </source>
</evidence>
<evidence type="ECO:0000256" key="4">
    <source>
        <dbReference type="ARBA" id="ARBA00022516"/>
    </source>
</evidence>
<feature type="binding site" evidence="18">
    <location>
        <position position="80"/>
    </location>
    <ligand>
        <name>a divalent metal cation</name>
        <dbReference type="ChEBI" id="CHEBI:60240"/>
    </ligand>
</feature>
<reference evidence="20 21" key="1">
    <citation type="journal article" date="2003" name="Int. J. Syst. Evol. Microbiol.">
        <title>Bacillus nealsonii sp. nov., isolated from a spacecraft-assembly facility, whose spores are gamma-radiation resistant.</title>
        <authorList>
            <person name="Venkateswaran K."/>
            <person name="Kempf M."/>
            <person name="Chen F."/>
            <person name="Satomi M."/>
            <person name="Nicholson W."/>
            <person name="Kern R."/>
        </authorList>
    </citation>
    <scope>NUCLEOTIDE SEQUENCE [LARGE SCALE GENOMIC DNA]</scope>
    <source>
        <strain evidence="20 21">FO-92</strain>
    </source>
</reference>
<keyword evidence="8 20" id="KW-0418">Kinase</keyword>
<keyword evidence="18" id="KW-0479">Metal-binding</keyword>
<evidence type="ECO:0000256" key="5">
    <source>
        <dbReference type="ARBA" id="ARBA00022679"/>
    </source>
</evidence>
<dbReference type="InterPro" id="IPR000829">
    <property type="entry name" value="DAGK"/>
</dbReference>
<keyword evidence="6 19" id="KW-0812">Transmembrane</keyword>
<protein>
    <submittedName>
        <fullName evidence="20">Diacylglycerol kinase</fullName>
    </submittedName>
</protein>
<accession>A0A2N0YX04</accession>
<name>A0A2N0YX04_9BACI</name>
<comment type="cofactor">
    <cofactor evidence="18">
        <name>Mg(2+)</name>
        <dbReference type="ChEBI" id="CHEBI:18420"/>
    </cofactor>
    <text evidence="18">Mn(2+), Zn(2+), Cd(2+) and Co(2+) support activity to lesser extents.</text>
</comment>
<keyword evidence="13" id="KW-0594">Phospholipid biosynthesis</keyword>
<evidence type="ECO:0000256" key="2">
    <source>
        <dbReference type="ARBA" id="ARBA00005967"/>
    </source>
</evidence>
<dbReference type="GO" id="GO:0016301">
    <property type="term" value="F:kinase activity"/>
    <property type="evidence" value="ECO:0007669"/>
    <property type="project" value="UniProtKB-KW"/>
</dbReference>
<dbReference type="InterPro" id="IPR033717">
    <property type="entry name" value="UDPK"/>
</dbReference>
<feature type="binding site" evidence="17">
    <location>
        <position position="32"/>
    </location>
    <ligand>
        <name>ATP</name>
        <dbReference type="ChEBI" id="CHEBI:30616"/>
    </ligand>
</feature>
<feature type="binding site" evidence="18">
    <location>
        <position position="32"/>
    </location>
    <ligand>
        <name>a divalent metal cation</name>
        <dbReference type="ChEBI" id="CHEBI:60240"/>
    </ligand>
</feature>
<dbReference type="PROSITE" id="PS01069">
    <property type="entry name" value="DAGK_PROKAR"/>
    <property type="match status" value="1"/>
</dbReference>
<evidence type="ECO:0000256" key="15">
    <source>
        <dbReference type="PIRSR" id="PIRSR600829-1"/>
    </source>
</evidence>
<evidence type="ECO:0000256" key="3">
    <source>
        <dbReference type="ARBA" id="ARBA00022475"/>
    </source>
</evidence>
<feature type="binding site" evidence="16">
    <location>
        <position position="73"/>
    </location>
    <ligand>
        <name>substrate</name>
    </ligand>
</feature>
<comment type="similarity">
    <text evidence="2">Belongs to the bacterial diacylglycerol kinase family.</text>
</comment>
<evidence type="ECO:0000256" key="18">
    <source>
        <dbReference type="PIRSR" id="PIRSR600829-4"/>
    </source>
</evidence>
<keyword evidence="12 19" id="KW-0472">Membrane</keyword>
<keyword evidence="21" id="KW-1185">Reference proteome</keyword>
<feature type="binding site" evidence="17">
    <location>
        <position position="80"/>
    </location>
    <ligand>
        <name>ATP</name>
        <dbReference type="ChEBI" id="CHEBI:30616"/>
    </ligand>
</feature>
<gene>
    <name evidence="20" type="ORF">CWS01_20615</name>
</gene>
<dbReference type="GO" id="GO:0005524">
    <property type="term" value="F:ATP binding"/>
    <property type="evidence" value="ECO:0007669"/>
    <property type="project" value="UniProtKB-KW"/>
</dbReference>
<proteinExistence type="inferred from homology"/>
<keyword evidence="5" id="KW-0808">Transferase</keyword>
<dbReference type="CDD" id="cd14265">
    <property type="entry name" value="UDPK_IM_like"/>
    <property type="match status" value="1"/>
</dbReference>
<evidence type="ECO:0000256" key="6">
    <source>
        <dbReference type="ARBA" id="ARBA00022692"/>
    </source>
</evidence>
<evidence type="ECO:0000256" key="19">
    <source>
        <dbReference type="SAM" id="Phobius"/>
    </source>
</evidence>
<evidence type="ECO:0000256" key="11">
    <source>
        <dbReference type="ARBA" id="ARBA00023098"/>
    </source>
</evidence>
<keyword evidence="7 17" id="KW-0547">Nucleotide-binding</keyword>
<keyword evidence="14" id="KW-1208">Phospholipid metabolism</keyword>